<comment type="caution">
    <text evidence="7">The sequence shown here is derived from an EMBL/GenBank/DDBJ whole genome shotgun (WGS) entry which is preliminary data.</text>
</comment>
<feature type="region of interest" description="Disordered" evidence="5">
    <location>
        <begin position="2927"/>
        <end position="2989"/>
    </location>
</feature>
<dbReference type="PANTHER" id="PTHR22772:SF4">
    <property type="entry name" value="ZINC FINGER ZZ-TYPE AND EF-HAND DOMAIN-CONTAINING PROTEIN 1"/>
    <property type="match status" value="1"/>
</dbReference>
<feature type="compositionally biased region" description="Acidic residues" evidence="5">
    <location>
        <begin position="3010"/>
        <end position="3048"/>
    </location>
</feature>
<dbReference type="CDD" id="cd02249">
    <property type="entry name" value="ZZ"/>
    <property type="match status" value="1"/>
</dbReference>
<keyword evidence="8" id="KW-1185">Reference proteome</keyword>
<evidence type="ECO:0000313" key="7">
    <source>
        <dbReference type="EMBL" id="CAF0766591.1"/>
    </source>
</evidence>
<dbReference type="PROSITE" id="PS01357">
    <property type="entry name" value="ZF_ZZ_1"/>
    <property type="match status" value="1"/>
</dbReference>
<keyword evidence="3" id="KW-0862">Zinc</keyword>
<dbReference type="Proteomes" id="UP000663879">
    <property type="component" value="Unassembled WGS sequence"/>
</dbReference>
<feature type="compositionally biased region" description="Polar residues" evidence="5">
    <location>
        <begin position="2520"/>
        <end position="2535"/>
    </location>
</feature>
<feature type="compositionally biased region" description="Acidic residues" evidence="5">
    <location>
        <begin position="2958"/>
        <end position="2972"/>
    </location>
</feature>
<dbReference type="Pfam" id="PF00569">
    <property type="entry name" value="ZZ"/>
    <property type="match status" value="1"/>
</dbReference>
<dbReference type="SUPFAM" id="SSF57850">
    <property type="entry name" value="RING/U-box"/>
    <property type="match status" value="2"/>
</dbReference>
<dbReference type="SUPFAM" id="SSF49785">
    <property type="entry name" value="Galactose-binding domain-like"/>
    <property type="match status" value="1"/>
</dbReference>
<dbReference type="InterPro" id="IPR008979">
    <property type="entry name" value="Galactose-bd-like_sf"/>
</dbReference>
<protein>
    <recommendedName>
        <fullName evidence="6">ZZ-type domain-containing protein</fullName>
    </recommendedName>
</protein>
<name>A0A813QF03_9BILA</name>
<organism evidence="7 8">
    <name type="scientific">Brachionus calyciflorus</name>
    <dbReference type="NCBI Taxonomy" id="104777"/>
    <lineage>
        <taxon>Eukaryota</taxon>
        <taxon>Metazoa</taxon>
        <taxon>Spiralia</taxon>
        <taxon>Gnathifera</taxon>
        <taxon>Rotifera</taxon>
        <taxon>Eurotatoria</taxon>
        <taxon>Monogononta</taxon>
        <taxon>Pseudotrocha</taxon>
        <taxon>Ploima</taxon>
        <taxon>Brachionidae</taxon>
        <taxon>Brachionus</taxon>
    </lineage>
</organism>
<keyword evidence="1" id="KW-0479">Metal-binding</keyword>
<feature type="region of interest" description="Disordered" evidence="5">
    <location>
        <begin position="2517"/>
        <end position="2549"/>
    </location>
</feature>
<dbReference type="PROSITE" id="PS50135">
    <property type="entry name" value="ZF_ZZ_2"/>
    <property type="match status" value="1"/>
</dbReference>
<reference evidence="7" key="1">
    <citation type="submission" date="2021-02" db="EMBL/GenBank/DDBJ databases">
        <authorList>
            <person name="Nowell W R."/>
        </authorList>
    </citation>
    <scope>NUCLEOTIDE SEQUENCE</scope>
    <source>
        <strain evidence="7">Ploen Becks lab</strain>
    </source>
</reference>
<dbReference type="OrthoDB" id="661148at2759"/>
<dbReference type="GO" id="GO:0008270">
    <property type="term" value="F:zinc ion binding"/>
    <property type="evidence" value="ECO:0007669"/>
    <property type="project" value="UniProtKB-KW"/>
</dbReference>
<feature type="region of interest" description="Disordered" evidence="5">
    <location>
        <begin position="3002"/>
        <end position="3063"/>
    </location>
</feature>
<feature type="compositionally biased region" description="Basic residues" evidence="5">
    <location>
        <begin position="2931"/>
        <end position="2942"/>
    </location>
</feature>
<evidence type="ECO:0000256" key="2">
    <source>
        <dbReference type="ARBA" id="ARBA00022771"/>
    </source>
</evidence>
<proteinExistence type="predicted"/>
<evidence type="ECO:0000259" key="6">
    <source>
        <dbReference type="PROSITE" id="PS50135"/>
    </source>
</evidence>
<keyword evidence="2 4" id="KW-0863">Zinc-finger</keyword>
<dbReference type="InterPro" id="IPR043145">
    <property type="entry name" value="Znf_ZZ_sf"/>
</dbReference>
<feature type="domain" description="ZZ-type" evidence="6">
    <location>
        <begin position="1927"/>
        <end position="1983"/>
    </location>
</feature>
<dbReference type="SMART" id="SM00291">
    <property type="entry name" value="ZnF_ZZ"/>
    <property type="match status" value="2"/>
</dbReference>
<feature type="region of interest" description="Disordered" evidence="5">
    <location>
        <begin position="3315"/>
        <end position="3363"/>
    </location>
</feature>
<gene>
    <name evidence="7" type="ORF">OXX778_LOCUS4724</name>
</gene>
<evidence type="ECO:0000256" key="4">
    <source>
        <dbReference type="PROSITE-ProRule" id="PRU00228"/>
    </source>
</evidence>
<sequence length="3363" mass="391147">MQTTILEPNDLTNSDQDKYYKDESLLKNKTNFICPTTNIDSDSQFNEFICDLIRKQNENENKLKSDISTRSRRVVSHIYEKLERGHGQIYDYKLKDYLLSIGYDKESTNQVISYLVDSYDGSLELDDLKTFFNLFESSGWNFKADMHLKKMLSCPLVPGFIDAFCEDNTISKYEHLSEKLFKFMLSHRLPAEQINEPYLENRILVSNLKRKMLILTEETFYEEYGRNKTVCLDQQCTSSLKSCCSNDKIKNVLDGKSTTYWQTSNLEKCENHWILIMLKENIKLTNLSLCSIGNKTDEFLKTVVIEVLAGSSNKLETIVSKCDYNLTLNNEYTICNCFPNNQKITFLKIVFKRTTEKNYWGKNNDQIKIKSIKIAGKKVLAEPASVTVQDASICWYFEMLSSIALIQSQLMPSLHSKILQITKNALQNMPPLSLTLDSKNTFLTPTVLEKVDSFLKNFLEVTSTSTIDKSEAILIYLSFNLARGNLKAIMSSLVLLLENSDLNYDYPEIVTKINEASQLSLKKTARTVNFKLLNIPNEEKNEKLNETEVISSICEETNEFVLESSKSFKGTLFEANICYSMVLEIQNNVTLTNINLQLKLESIGIQSVIVILLFDKDKPNLEKFSQFDSIKNKEQFDSYMKNRNSSVSTKKHEKTYEAFFFELYDNQIDILLELPVTDVAKYAIVKFIRQKENSQKSITVSKLKCIGYKHSSLELYEHLRKLPKSLNEQTNPAAILINTVLWFCCHLAEQHNNSNSKNDDIVEFLNFENFEINDLWKIYAKSLEMNKHQSQKSHSIYANLKIPILILLFELVHCDEIKTNIKLSKKSSHILEHLCNIIDGNDNQKMSGQYNELSQILQFITKEIIKNGICCFFPQSEQIELFESIIEQNTKSRKSEIKEEEKEDVIPKHDMSLKRVSNQILFEAFCKQFSKNKLALMQYITKNQNIYENCSDLSQIVLFQEKLLNLCFSLDSDVNHETETKIVQIANVLLNSIQSNVLYNIRSRLNSKIIDRNCIFENIMLKNINSFIYEYTGLLIRQSDFLIESLNKCNEEEKSKIALKLKELYGGLLYSFVLWLKEILDSLDMEFCTNLVKFLIDFYISIQSLFIEHFADDKKFENEKLLKTWTFNSKTKNSLLDMTIDYSYPLARRFVIDFDTNSNLIFTESSEITTYSLIDSSEKIYLLSGKIGSGSWSEQMEIKSNSYLTFKIRSSKDLKLNNSFYLKFNVSAYGYDVPLNETTFVDLLDSLTSLFAMHLNQVCSKLMKEPNEIIDNSEGLKSALEKSNSKDESQEKTPEFLLCGFQHQLSINSSTQALIGASVNDQIFTDMNHEFYRILFRGGLVENETTLKDNKFYQFLVKVSNYYTDETNKDLIQNFMSLYDKSYESQEKLLKSCINKIGGMAINEIILRLFCAILWQDPSINYECLFDANDKPIYNEHVSLAFKSAESTRMFIVEKQQIHKIKNSKNLIVKSLAEILNEKILFIFKLNRIPIDLLDYELSKIENRQIINETLNDNLMFTKKKTRIPKTESIKINLIFEFVFDKNINNLDMLEKILLKKTLNSNLIYENFDLACKFMQNVISDVQDEKFKHERLLIFFSNFYSTESNSKFTVNYEPKTSTSNKKLNIIFPPTLKSHLTHYLQGLYACGLDNENQVQKSFFNFVKILVEFSNRDFSTLSKQERYLNIRLKSFITCLLDIDWELYDLKFFAESNLFSYVLNNTIQSLPIGDYKDSKQSLPSDILEDIFDLSKEKFDEVMAFMKLNKENVNLEGVSSKSQRLSSVKEIDEKDEEKKILPKDENDSFDLKIFPKMYQSVFQINNSKQFDTASLIKCVSAEIKTYDKYEKYIVARYMFWKYFSKLNTNFYCDSCDVVLTGFRYVCLECRDHCLCFSCFGKSIVDEKCESNEPKYHKPMINFTTSTHKPSHAMLVLDHYCNQCQSLIIGKRLRCSECKDYDLCLTCSKNPEYSDEGHKKDHKMEFCEPLILTSRSHEISDAQVFFYLHSQYQLNFFSLKICDMLKKYADSANQYVPYLSKLFYQVLNTNLYLSNQAGMESLGNIIVNKEFSRALKLYSFYNQENLIGLLALIIKTAKNVIRKNDNSENVELNFDAMMSIYNESKSENVLQDLYEPNLVQILNFLLTIQNKMCEKFFMDNICVMFIDLMKPLLAVLEPSVVDSVAKYHLEKNETKIIFDTIHPTKREFMLELLFCWIYENMNNDFQKWASCYLSLLFSLNQKDLWRPRVENFLCNIFDNISESLDNYKVKIHSKFYFFMYSIVCFQMVITSGQWIDYKNKSLYDGAGILRSKNDFKIGLINNIYSETYNLGYFVSLNEPESRRSVFLKNQKLDSNFKKSNENSKINLKSSFDLTDEHFGKLIEILKKIFPKNQDEKMEFSTGNELASTKVLQVYETAHINRKRDFYKNFKNKLSFNNNLLLLALVNLLRNYVDTKLNIDNEDLLLGENKIYDNEFLGLISKISFMNTNLNSNWKLVHLRHLLSSLLVFDNFANVTETLDKGEIKETDQISESDSNKKTSSLINKNESKNKQNRSSSLMDTFSINTNENKKSTSDKQDLTLEDLTLGYSNNAVMGICDNSSLIFNVEDMIEDYQPRETNDKKKNEISLKLIEDCLTKLGKYDSSAISNSKNDDVNNKISQLISNKYTSSEPLKAAIKIVSNASIVLSCRELLILFVNLFSKLKNNKQKSLASKEEVYTFNELNCRSEFEFIQLLDILYYSENLSKFKVLIKNLIKSFLETENNSALKILNKISLMTCDFMIPEFKLIKKVAWSSEDMRIYDTGRIKNKISSEEISQEDNFDFNSNQMLKNLNDLEKLSNITAKPNDIEKLSTQDQSNLLIVFDQSQKKNTSFTPGILNSNQKSRITKYGKFLSDSKLKKNKISSHEKYCLGDDFERDACQNDVSDTESVDSILEESELAKDKKKSNTKKRYKSNNDTLNDVYTNPIYDSDEDDDEDMCDDSSDISTQTSSDSETKKKKAKINKKTSILFQVYTKNKESNNEDDEENENEDDDDDDDNDEDNESGDDSNSDSSDEETEDYNQNSDSDQHGFDYSTDEWYTSVNNTNYSENEDENKPKKISFKISLENLENVPYIAVKNQKILKWKFCRTDWSTESCSFKIYTTLSKNFESAYHILDEIISQCSKLDLNDLWSSLIKICCVQAFTKRLKILSLLIKIIRKVYQNSETKNCINLFELRPLKNLHYTLEFSNKDDKNFSRALYELFFFAEKLAIKWSIQCEYVARMKDKTYFLEKISETSYFINLIAGSINNHEKRAKIDESDHVGNNIKVKSVNDLFFTDEMDNETNEMANDEESDTSSNSQECFDENNYENHRESDDEQNYGGDEDDLDPYKEKW</sequence>
<dbReference type="InterPro" id="IPR000433">
    <property type="entry name" value="Znf_ZZ"/>
</dbReference>
<dbReference type="PANTHER" id="PTHR22772">
    <property type="entry name" value="NOVEL ZZ TYPE ZINC FINGER DOMAIN CONTAINING PROTEIN"/>
    <property type="match status" value="1"/>
</dbReference>
<evidence type="ECO:0000256" key="3">
    <source>
        <dbReference type="ARBA" id="ARBA00022833"/>
    </source>
</evidence>
<accession>A0A813QF03</accession>
<feature type="compositionally biased region" description="Acidic residues" evidence="5">
    <location>
        <begin position="3344"/>
        <end position="3356"/>
    </location>
</feature>
<evidence type="ECO:0000256" key="1">
    <source>
        <dbReference type="ARBA" id="ARBA00022723"/>
    </source>
</evidence>
<dbReference type="EMBL" id="CAJNOC010000480">
    <property type="protein sequence ID" value="CAF0766591.1"/>
    <property type="molecule type" value="Genomic_DNA"/>
</dbReference>
<dbReference type="InterPro" id="IPR040099">
    <property type="entry name" value="ZZEF1"/>
</dbReference>
<dbReference type="Gene3D" id="3.30.60.90">
    <property type="match status" value="1"/>
</dbReference>
<evidence type="ECO:0000256" key="5">
    <source>
        <dbReference type="SAM" id="MobiDB-lite"/>
    </source>
</evidence>
<evidence type="ECO:0000313" key="8">
    <source>
        <dbReference type="Proteomes" id="UP000663879"/>
    </source>
</evidence>